<feature type="transmembrane region" description="Helical" evidence="8">
    <location>
        <begin position="482"/>
        <end position="503"/>
    </location>
</feature>
<dbReference type="GO" id="GO:0004713">
    <property type="term" value="F:protein tyrosine kinase activity"/>
    <property type="evidence" value="ECO:0007669"/>
    <property type="project" value="TreeGrafter"/>
</dbReference>
<sequence>MQTRQPLQLGSALTLEPESRPGSSLREMLAVLFRRRKAALAFFLSVTFAVGLFTYFMPKTYRSDTKLLVKVGRESVAVDPAVVGPTMAVTRDMRNEINSEVQLLTSKTLAEKTVDVLGPEFVLNAPIRDEGLFGVRRGFHAAVTGLAGLAGSLNRSGDGPGGADAQAELREEAVITLMENLQVSPEDLSNVIWLGYKSSDPDTANKILSTLVDQYQRQHVDVYSSQAQPAFFESQLADIGARLKAKQQELEAFKTRFKLAAIQSQTQLLIESLEGLQGRIDDTNASIEASQARIDAQRRALQGRSETIVLNRVEGRANTAAEGIKQQLLELRLREIDLSSRYADSYRPLVQVREQIRVAREALADEQKVGGEITTGIDPNVQALQLAMRTEEAELSAARARKTALEGQQAGLQDRLSFLVSKEREVDSMEREVELLKQDYANFYDTMRRSAISNAMDKSLVSNVSVIEPATLPMLPLGPRTLVNLVLGMFLGILGGIALAFLLEYFDQSLHTPDHVRNRIGLPVLASVSKRDFVQCI</sequence>
<keyword evidence="2" id="KW-1003">Cell membrane</keyword>
<evidence type="ECO:0000256" key="8">
    <source>
        <dbReference type="SAM" id="Phobius"/>
    </source>
</evidence>
<comment type="subcellular location">
    <subcellularLocation>
        <location evidence="1">Cell membrane</location>
        <topology evidence="1">Multi-pass membrane protein</topology>
    </subcellularLocation>
</comment>
<dbReference type="GO" id="GO:0005886">
    <property type="term" value="C:plasma membrane"/>
    <property type="evidence" value="ECO:0007669"/>
    <property type="project" value="UniProtKB-SubCell"/>
</dbReference>
<feature type="transmembrane region" description="Helical" evidence="8">
    <location>
        <begin position="38"/>
        <end position="57"/>
    </location>
</feature>
<evidence type="ECO:0000256" key="3">
    <source>
        <dbReference type="ARBA" id="ARBA00022692"/>
    </source>
</evidence>
<dbReference type="PANTHER" id="PTHR32309:SF13">
    <property type="entry name" value="FERRIC ENTEROBACTIN TRANSPORT PROTEIN FEPE"/>
    <property type="match status" value="1"/>
</dbReference>
<evidence type="ECO:0000313" key="12">
    <source>
        <dbReference type="Proteomes" id="UP000007844"/>
    </source>
</evidence>
<feature type="region of interest" description="Disordered" evidence="7">
    <location>
        <begin position="1"/>
        <end position="20"/>
    </location>
</feature>
<accession>F3YUR3</accession>
<keyword evidence="12" id="KW-1185">Reference proteome</keyword>
<keyword evidence="5 8" id="KW-0472">Membrane</keyword>
<evidence type="ECO:0000256" key="1">
    <source>
        <dbReference type="ARBA" id="ARBA00004651"/>
    </source>
</evidence>
<evidence type="ECO:0000256" key="2">
    <source>
        <dbReference type="ARBA" id="ARBA00022475"/>
    </source>
</evidence>
<dbReference type="HOGENOM" id="CLU_009912_5_2_7"/>
<dbReference type="KEGG" id="daf:Desaf_0739"/>
<dbReference type="Proteomes" id="UP000007844">
    <property type="component" value="Chromosome"/>
</dbReference>
<dbReference type="InterPro" id="IPR050445">
    <property type="entry name" value="Bact_polysacc_biosynth/exp"/>
</dbReference>
<reference evidence="11 12" key="1">
    <citation type="journal article" date="2011" name="J. Bacteriol.">
        <title>Genome sequence of the mercury-methylating and pleomorphic Desulfovibrio africanus Strain Walvis Bay.</title>
        <authorList>
            <person name="Brown S.D."/>
            <person name="Wall J.D."/>
            <person name="Kucken A.M."/>
            <person name="Gilmour C.C."/>
            <person name="Podar M."/>
            <person name="Brandt C.C."/>
            <person name="Teshima H."/>
            <person name="Detter J.C."/>
            <person name="Han C.S."/>
            <person name="Land M.L."/>
            <person name="Lucas S."/>
            <person name="Han J."/>
            <person name="Pennacchio L."/>
            <person name="Nolan M."/>
            <person name="Pitluck S."/>
            <person name="Woyke T."/>
            <person name="Goodwin L."/>
            <person name="Palumbo A.V."/>
            <person name="Elias D.A."/>
        </authorList>
    </citation>
    <scope>NUCLEOTIDE SEQUENCE [LARGE SCALE GENOMIC DNA]</scope>
    <source>
        <strain evidence="11 12">Walvis Bay</strain>
    </source>
</reference>
<dbReference type="Pfam" id="PF02706">
    <property type="entry name" value="Wzz"/>
    <property type="match status" value="1"/>
</dbReference>
<evidence type="ECO:0000256" key="5">
    <source>
        <dbReference type="ARBA" id="ARBA00023136"/>
    </source>
</evidence>
<feature type="domain" description="Tyrosine-protein kinase G-rich" evidence="10">
    <location>
        <begin position="428"/>
        <end position="502"/>
    </location>
</feature>
<gene>
    <name evidence="11" type="ORF">Desaf_0739</name>
</gene>
<dbReference type="RefSeq" id="WP_014258926.1">
    <property type="nucleotide sequence ID" value="NC_016629.1"/>
</dbReference>
<evidence type="ECO:0000256" key="7">
    <source>
        <dbReference type="SAM" id="MobiDB-lite"/>
    </source>
</evidence>
<dbReference type="Pfam" id="PF13807">
    <property type="entry name" value="GNVR"/>
    <property type="match status" value="1"/>
</dbReference>
<feature type="coiled-coil region" evidence="6">
    <location>
        <begin position="236"/>
        <end position="293"/>
    </location>
</feature>
<keyword evidence="3 8" id="KW-0812">Transmembrane</keyword>
<dbReference type="STRING" id="690850.Desaf_0739"/>
<dbReference type="eggNOG" id="COG3206">
    <property type="taxonomic scope" value="Bacteria"/>
</dbReference>
<organism evidence="11 12">
    <name type="scientific">Desulfocurvibacter africanus subsp. africanus str. Walvis Bay</name>
    <dbReference type="NCBI Taxonomy" id="690850"/>
    <lineage>
        <taxon>Bacteria</taxon>
        <taxon>Pseudomonadati</taxon>
        <taxon>Thermodesulfobacteriota</taxon>
        <taxon>Desulfovibrionia</taxon>
        <taxon>Desulfovibrionales</taxon>
        <taxon>Desulfovibrionaceae</taxon>
        <taxon>Desulfocurvibacter</taxon>
    </lineage>
</organism>
<evidence type="ECO:0000259" key="10">
    <source>
        <dbReference type="Pfam" id="PF13807"/>
    </source>
</evidence>
<keyword evidence="6" id="KW-0175">Coiled coil</keyword>
<dbReference type="PANTHER" id="PTHR32309">
    <property type="entry name" value="TYROSINE-PROTEIN KINASE"/>
    <property type="match status" value="1"/>
</dbReference>
<name>F3YUR3_DESAF</name>
<evidence type="ECO:0000256" key="6">
    <source>
        <dbReference type="SAM" id="Coils"/>
    </source>
</evidence>
<dbReference type="InterPro" id="IPR003856">
    <property type="entry name" value="LPS_length_determ_N"/>
</dbReference>
<evidence type="ECO:0000256" key="4">
    <source>
        <dbReference type="ARBA" id="ARBA00022989"/>
    </source>
</evidence>
<evidence type="ECO:0000313" key="11">
    <source>
        <dbReference type="EMBL" id="EGJ49090.1"/>
    </source>
</evidence>
<dbReference type="InterPro" id="IPR032807">
    <property type="entry name" value="GNVR"/>
</dbReference>
<protein>
    <submittedName>
        <fullName evidence="11">Lipopolysaccharide biosynthesis protein</fullName>
    </submittedName>
</protein>
<proteinExistence type="predicted"/>
<dbReference type="AlphaFoldDB" id="F3YUR3"/>
<keyword evidence="4 8" id="KW-1133">Transmembrane helix</keyword>
<feature type="domain" description="Polysaccharide chain length determinant N-terminal" evidence="9">
    <location>
        <begin position="24"/>
        <end position="115"/>
    </location>
</feature>
<evidence type="ECO:0000259" key="9">
    <source>
        <dbReference type="Pfam" id="PF02706"/>
    </source>
</evidence>
<feature type="coiled-coil region" evidence="6">
    <location>
        <begin position="349"/>
        <end position="446"/>
    </location>
</feature>
<dbReference type="EMBL" id="CP003221">
    <property type="protein sequence ID" value="EGJ49090.1"/>
    <property type="molecule type" value="Genomic_DNA"/>
</dbReference>